<dbReference type="PANTHER" id="PTHR12526:SF630">
    <property type="entry name" value="GLYCOSYLTRANSFERASE"/>
    <property type="match status" value="1"/>
</dbReference>
<keyword evidence="3" id="KW-1185">Reference proteome</keyword>
<gene>
    <name evidence="2" type="ORF">IC621_01310</name>
</gene>
<proteinExistence type="predicted"/>
<organism evidence="2 3">
    <name type="scientific">Metabacillus arenae</name>
    <dbReference type="NCBI Taxonomy" id="2771434"/>
    <lineage>
        <taxon>Bacteria</taxon>
        <taxon>Bacillati</taxon>
        <taxon>Bacillota</taxon>
        <taxon>Bacilli</taxon>
        <taxon>Bacillales</taxon>
        <taxon>Bacillaceae</taxon>
        <taxon>Metabacillus</taxon>
    </lineage>
</organism>
<feature type="domain" description="Glycosyl transferase family 1" evidence="1">
    <location>
        <begin position="230"/>
        <end position="378"/>
    </location>
</feature>
<dbReference type="CDD" id="cd03811">
    <property type="entry name" value="GT4_GT28_WabH-like"/>
    <property type="match status" value="1"/>
</dbReference>
<dbReference type="SUPFAM" id="SSF53756">
    <property type="entry name" value="UDP-Glycosyltransferase/glycogen phosphorylase"/>
    <property type="match status" value="1"/>
</dbReference>
<evidence type="ECO:0000313" key="3">
    <source>
        <dbReference type="Proteomes" id="UP000626844"/>
    </source>
</evidence>
<protein>
    <submittedName>
        <fullName evidence="2">Glycosyltransferase</fullName>
    </submittedName>
</protein>
<dbReference type="PANTHER" id="PTHR12526">
    <property type="entry name" value="GLYCOSYLTRANSFERASE"/>
    <property type="match status" value="1"/>
</dbReference>
<name>A0A926N8W6_9BACI</name>
<dbReference type="AlphaFoldDB" id="A0A926N8W6"/>
<dbReference type="Proteomes" id="UP000626844">
    <property type="component" value="Unassembled WGS sequence"/>
</dbReference>
<comment type="caution">
    <text evidence="2">The sequence shown here is derived from an EMBL/GenBank/DDBJ whole genome shotgun (WGS) entry which is preliminary data.</text>
</comment>
<evidence type="ECO:0000313" key="2">
    <source>
        <dbReference type="EMBL" id="MBD1378854.1"/>
    </source>
</evidence>
<dbReference type="Gene3D" id="3.40.50.2000">
    <property type="entry name" value="Glycogen Phosphorylase B"/>
    <property type="match status" value="2"/>
</dbReference>
<dbReference type="EMBL" id="JACXAI010000001">
    <property type="protein sequence ID" value="MBD1378854.1"/>
    <property type="molecule type" value="Genomic_DNA"/>
</dbReference>
<dbReference type="RefSeq" id="WP_191154934.1">
    <property type="nucleotide sequence ID" value="NZ_JACXAI010000001.1"/>
</dbReference>
<dbReference type="GO" id="GO:0016757">
    <property type="term" value="F:glycosyltransferase activity"/>
    <property type="evidence" value="ECO:0007669"/>
    <property type="project" value="InterPro"/>
</dbReference>
<accession>A0A926N8W6</accession>
<dbReference type="Pfam" id="PF00534">
    <property type="entry name" value="Glycos_transf_1"/>
    <property type="match status" value="1"/>
</dbReference>
<dbReference type="InterPro" id="IPR001296">
    <property type="entry name" value="Glyco_trans_1"/>
</dbReference>
<evidence type="ECO:0000259" key="1">
    <source>
        <dbReference type="Pfam" id="PF00534"/>
    </source>
</evidence>
<sequence>MKKKIIFMVINMNVGGTEKALLNMIAEIPKEKYEITILMLEEFGGFLSSVPSEVKVEYLKNYQELKGALNSPPHKTALQLFRVGKYVKAFKILFFHILSKVLKDRSIFFKYILNKYPKIDREYDIAVAYAGPMDFISYFVVKKIKAKKRIQWIHFDVTKIGFDKYFASITYKQFDRIFVVSNEGKNKLDKLVPGIKNKTMCFLNIMSQRLIVEMADDGRGFDDDFEGVRILTVGRLSKEKGQVLAISVVAQLRNEGYKVRWYCIGEGNERKEYEKLIKKYNVQNDIILMGANPNPYPFMKQCDIYVQPSQHEGYCITLSEARCFQIPIITTNFTGANEQILNEETGLIVKFDENHLLVALKRLLNDEHLKNKMQSNLKNNEIDTVKEIEKLNKLADSI</sequence>
<reference evidence="2" key="1">
    <citation type="submission" date="2020-09" db="EMBL/GenBank/DDBJ databases">
        <title>A novel bacterium of genus Bacillus, isolated from South China Sea.</title>
        <authorList>
            <person name="Huang H."/>
            <person name="Mo K."/>
            <person name="Hu Y."/>
        </authorList>
    </citation>
    <scope>NUCLEOTIDE SEQUENCE</scope>
    <source>
        <strain evidence="2">IB182487</strain>
    </source>
</reference>